<dbReference type="RefSeq" id="WP_345615084.1">
    <property type="nucleotide sequence ID" value="NZ_BAABJV010000013.1"/>
</dbReference>
<dbReference type="InterPro" id="IPR002372">
    <property type="entry name" value="PQQ_rpt_dom"/>
</dbReference>
<feature type="region of interest" description="Disordered" evidence="1">
    <location>
        <begin position="1"/>
        <end position="113"/>
    </location>
</feature>
<dbReference type="Proteomes" id="UP001501147">
    <property type="component" value="Unassembled WGS sequence"/>
</dbReference>
<dbReference type="InterPro" id="IPR015943">
    <property type="entry name" value="WD40/YVTN_repeat-like_dom_sf"/>
</dbReference>
<feature type="region of interest" description="Disordered" evidence="1">
    <location>
        <begin position="138"/>
        <end position="190"/>
    </location>
</feature>
<dbReference type="PANTHER" id="PTHR34512">
    <property type="entry name" value="CELL SURFACE PROTEIN"/>
    <property type="match status" value="1"/>
</dbReference>
<feature type="compositionally biased region" description="Pro residues" evidence="1">
    <location>
        <begin position="22"/>
        <end position="38"/>
    </location>
</feature>
<keyword evidence="4" id="KW-1185">Reference proteome</keyword>
<dbReference type="EMBL" id="BAABJV010000013">
    <property type="protein sequence ID" value="GAA4787511.1"/>
    <property type="molecule type" value="Genomic_DNA"/>
</dbReference>
<evidence type="ECO:0000313" key="4">
    <source>
        <dbReference type="Proteomes" id="UP001501147"/>
    </source>
</evidence>
<dbReference type="InterPro" id="IPR011047">
    <property type="entry name" value="Quinoprotein_ADH-like_sf"/>
</dbReference>
<name>A0ABP9AZF6_9ACTN</name>
<feature type="compositionally biased region" description="Low complexity" evidence="1">
    <location>
        <begin position="145"/>
        <end position="160"/>
    </location>
</feature>
<dbReference type="Pfam" id="PF13360">
    <property type="entry name" value="PQQ_2"/>
    <property type="match status" value="1"/>
</dbReference>
<feature type="compositionally biased region" description="Low complexity" evidence="1">
    <location>
        <begin position="63"/>
        <end position="94"/>
    </location>
</feature>
<dbReference type="Gene3D" id="2.130.10.10">
    <property type="entry name" value="YVTN repeat-like/Quinoprotein amine dehydrogenase"/>
    <property type="match status" value="2"/>
</dbReference>
<feature type="domain" description="Pyrrolo-quinoline quinone repeat" evidence="2">
    <location>
        <begin position="222"/>
        <end position="389"/>
    </location>
</feature>
<proteinExistence type="predicted"/>
<feature type="compositionally biased region" description="Basic and acidic residues" evidence="1">
    <location>
        <begin position="180"/>
        <end position="190"/>
    </location>
</feature>
<feature type="compositionally biased region" description="Pro residues" evidence="1">
    <location>
        <begin position="95"/>
        <end position="104"/>
    </location>
</feature>
<dbReference type="PANTHER" id="PTHR34512:SF30">
    <property type="entry name" value="OUTER MEMBRANE PROTEIN ASSEMBLY FACTOR BAMB"/>
    <property type="match status" value="1"/>
</dbReference>
<protein>
    <submittedName>
        <fullName evidence="3">PQQ-binding-like beta-propeller repeat protein</fullName>
    </submittedName>
</protein>
<evidence type="ECO:0000313" key="3">
    <source>
        <dbReference type="EMBL" id="GAA4787511.1"/>
    </source>
</evidence>
<reference evidence="4" key="1">
    <citation type="journal article" date="2019" name="Int. J. Syst. Evol. Microbiol.">
        <title>The Global Catalogue of Microorganisms (GCM) 10K type strain sequencing project: providing services to taxonomists for standard genome sequencing and annotation.</title>
        <authorList>
            <consortium name="The Broad Institute Genomics Platform"/>
            <consortium name="The Broad Institute Genome Sequencing Center for Infectious Disease"/>
            <person name="Wu L."/>
            <person name="Ma J."/>
        </authorList>
    </citation>
    <scope>NUCLEOTIDE SEQUENCE [LARGE SCALE GENOMIC DNA]</scope>
    <source>
        <strain evidence="4">JCM 18324</strain>
    </source>
</reference>
<feature type="compositionally biased region" description="Low complexity" evidence="1">
    <location>
        <begin position="39"/>
        <end position="55"/>
    </location>
</feature>
<organism evidence="3 4">
    <name type="scientific">Streptomyces sanyensis</name>
    <dbReference type="NCBI Taxonomy" id="568869"/>
    <lineage>
        <taxon>Bacteria</taxon>
        <taxon>Bacillati</taxon>
        <taxon>Actinomycetota</taxon>
        <taxon>Actinomycetes</taxon>
        <taxon>Kitasatosporales</taxon>
        <taxon>Streptomycetaceae</taxon>
        <taxon>Streptomyces</taxon>
    </lineage>
</organism>
<evidence type="ECO:0000259" key="2">
    <source>
        <dbReference type="Pfam" id="PF13360"/>
    </source>
</evidence>
<accession>A0ABP9AZF6</accession>
<gene>
    <name evidence="3" type="ORF">GCM10023329_43180</name>
</gene>
<dbReference type="SUPFAM" id="SSF50998">
    <property type="entry name" value="Quinoprotein alcohol dehydrogenase-like"/>
    <property type="match status" value="1"/>
</dbReference>
<sequence>MTQPPQPGFGAPEDPQGASPRPAQPPQGGPPTGPPPGYGYPQAGQPGQVPGYGHPQGPPPGYGYPQAGQPGPYQQQPGPYNQPGPYGHPGQPQYPGAPTPPPGKGPGSPFRGRTGAVVAASVAGLLLVGGGTYLALSDGGKKDAPVAAESGAATPAPSAAPGGGDEVDKGDGKGPGGGREQAEDLNAGRKDGESRVLFLTRNDVDLPRGGARVFGPWTVGDTVVKAMYREIAGYSVKDGSKKWSVPVATTVCSAPDAPSADGRIVFGIEDGLTEKAKCNDLQMVDLRTGKAGWKKSVPKPSGAFAALADYTLAISGGTLAVAGGSNSYGFSLADGRQLFGKPAGDCKPFAFAGGPKLIAAASCPTSDYKNPKQQLQGIDPATGKPRWTYDTPEGWEIDKVFSVTPLVVSIRQNEPKKWSILSLTDNGRLRATIQGGDDSYAPRCNGGAFVVFGQNLQGCTGVAADSRNFYMATDTGFGKANELVAFGLDTGKPVWRTEAPAEREMTPLRMEGGRVLVYMGARHDTGGTLATIAPTGGAPRTVLQNPASTARIESSFHSPRTAYADGRFFLASGRVSASNDEEELETKTLMGFGS</sequence>
<evidence type="ECO:0000256" key="1">
    <source>
        <dbReference type="SAM" id="MobiDB-lite"/>
    </source>
</evidence>
<comment type="caution">
    <text evidence="3">The sequence shown here is derived from an EMBL/GenBank/DDBJ whole genome shotgun (WGS) entry which is preliminary data.</text>
</comment>